<organism evidence="17 18">
    <name type="scientific">Thermoflexibacter ruber</name>
    <dbReference type="NCBI Taxonomy" id="1003"/>
    <lineage>
        <taxon>Bacteria</taxon>
        <taxon>Pseudomonadati</taxon>
        <taxon>Bacteroidota</taxon>
        <taxon>Cytophagia</taxon>
        <taxon>Cytophagales</taxon>
        <taxon>Thermoflexibacteraceae</taxon>
        <taxon>Thermoflexibacter</taxon>
    </lineage>
</organism>
<dbReference type="Pfam" id="PF13715">
    <property type="entry name" value="CarbopepD_reg_2"/>
    <property type="match status" value="1"/>
</dbReference>
<keyword evidence="3 12" id="KW-1134">Transmembrane beta strand</keyword>
<evidence type="ECO:0000256" key="1">
    <source>
        <dbReference type="ARBA" id="ARBA00004571"/>
    </source>
</evidence>
<keyword evidence="8" id="KW-0406">Ion transport</keyword>
<dbReference type="InterPro" id="IPR039426">
    <property type="entry name" value="TonB-dep_rcpt-like"/>
</dbReference>
<feature type="transmembrane region" description="Helical" evidence="14">
    <location>
        <begin position="87"/>
        <end position="106"/>
    </location>
</feature>
<dbReference type="InterPro" id="IPR000531">
    <property type="entry name" value="Beta-barrel_TonB"/>
</dbReference>
<keyword evidence="7" id="KW-0408">Iron</keyword>
<evidence type="ECO:0000256" key="12">
    <source>
        <dbReference type="PROSITE-ProRule" id="PRU01360"/>
    </source>
</evidence>
<evidence type="ECO:0000313" key="17">
    <source>
        <dbReference type="EMBL" id="SFE48471.1"/>
    </source>
</evidence>
<dbReference type="InterPro" id="IPR008969">
    <property type="entry name" value="CarboxyPept-like_regulatory"/>
</dbReference>
<dbReference type="PROSITE" id="PS52016">
    <property type="entry name" value="TONB_DEPENDENT_REC_3"/>
    <property type="match status" value="1"/>
</dbReference>
<keyword evidence="10 12" id="KW-0472">Membrane</keyword>
<dbReference type="InterPro" id="IPR036942">
    <property type="entry name" value="Beta-barrel_TonB_sf"/>
</dbReference>
<evidence type="ECO:0000256" key="6">
    <source>
        <dbReference type="ARBA" id="ARBA00022729"/>
    </source>
</evidence>
<feature type="domain" description="TonB-dependent receptor-like beta-barrel" evidence="15">
    <location>
        <begin position="391"/>
        <end position="836"/>
    </location>
</feature>
<dbReference type="Gene3D" id="2.60.40.1120">
    <property type="entry name" value="Carboxypeptidase-like, regulatory domain"/>
    <property type="match status" value="1"/>
</dbReference>
<dbReference type="GO" id="GO:0009279">
    <property type="term" value="C:cell outer membrane"/>
    <property type="evidence" value="ECO:0007669"/>
    <property type="project" value="UniProtKB-SubCell"/>
</dbReference>
<gene>
    <name evidence="17" type="ORF">SAMN04488541_100245</name>
</gene>
<dbReference type="AlphaFoldDB" id="A0A1I2AWX9"/>
<evidence type="ECO:0000256" key="3">
    <source>
        <dbReference type="ARBA" id="ARBA00022452"/>
    </source>
</evidence>
<keyword evidence="14" id="KW-1133">Transmembrane helix</keyword>
<dbReference type="Pfam" id="PF07715">
    <property type="entry name" value="Plug"/>
    <property type="match status" value="1"/>
</dbReference>
<feature type="domain" description="TonB-dependent receptor plug" evidence="16">
    <location>
        <begin position="202"/>
        <end position="307"/>
    </location>
</feature>
<dbReference type="SUPFAM" id="SSF49464">
    <property type="entry name" value="Carboxypeptidase regulatory domain-like"/>
    <property type="match status" value="1"/>
</dbReference>
<keyword evidence="9 13" id="KW-0798">TonB box</keyword>
<keyword evidence="18" id="KW-1185">Reference proteome</keyword>
<accession>A0A1I2AWX9</accession>
<dbReference type="PANTHER" id="PTHR32552:SF68">
    <property type="entry name" value="FERRICHROME OUTER MEMBRANE TRANSPORTER_PHAGE RECEPTOR"/>
    <property type="match status" value="1"/>
</dbReference>
<evidence type="ECO:0000313" key="18">
    <source>
        <dbReference type="Proteomes" id="UP000199513"/>
    </source>
</evidence>
<keyword evidence="2 12" id="KW-0813">Transport</keyword>
<evidence type="ECO:0000256" key="9">
    <source>
        <dbReference type="ARBA" id="ARBA00023077"/>
    </source>
</evidence>
<evidence type="ECO:0000256" key="2">
    <source>
        <dbReference type="ARBA" id="ARBA00022448"/>
    </source>
</evidence>
<evidence type="ECO:0000256" key="7">
    <source>
        <dbReference type="ARBA" id="ARBA00023004"/>
    </source>
</evidence>
<comment type="subcellular location">
    <subcellularLocation>
        <location evidence="1 12">Cell outer membrane</location>
        <topology evidence="1 12">Multi-pass membrane protein</topology>
    </subcellularLocation>
</comment>
<dbReference type="InterPro" id="IPR037066">
    <property type="entry name" value="Plug_dom_sf"/>
</dbReference>
<sequence length="879" mass="100794">MTKSFNHNSKKEYELLTRITTDLESWNPNNSFSMRNDSFVGKESDVLALRVKTHAKAKKTHRNRKNKSVLSSVRNDRFVEKKGITKISCLMALFFLFFTFSAYAQFSISGKVISEEDKQSMPAVNILIKGTSKGTVTDAEGKYKLEVAKGEYTLVFSHVGFKHQEKIVKVIEKDIFLEVKMQVDTHIDQFGSAYVYGTRYYPITNQVIEKQELQKQNLGQDLPILLNFTPSIVTTSDAGAGVGYTGMRIRGSDPTRINVTINGIPLNDSESQGVFWVNMPDFASSVSSLQIQRGVGTSTNGGSAFGASVNISTDAPSTEASAEMNNAYGSFNTWKHNGIFNTGKIGNFRMMGRLSKITSDGFIDRAFSDLKSFYLSGVYDLNKGSITANVFSGQERTYQAWNGVPEEILRQGNRTYNELTYENEIDNYQQDHYQLIYNQDIGSRWKLNTALHYTKGRGYFEQYREDEKLNRYGLDEVKIGSETIKNTDLIRRRWLDNDFYGWTYFLNYKSEKSLLGSPVLDFQAGGAWNKYEGKHFGEVIWARFASNGNIRHRYYDNDATKTDFNTFAKANYQFVENLFGFVDLQVRTISYSFLGFDNEQRNVTQTANFTFFNPKFGARYLLDNHEFYASYSVGNREPNRDDFTQSTPQSRPKHETLQNLEVGYSAAFSKFSFTANYYYMNYKNQLVLTGQINDVGAYIRSNIDKSYRMGIELVGGWQIADKVKWEANMTLSRNKIQNFNEFLDNYDTGEQEKIAYSNTDIAFSPSVIAGSSLNINLFRDFNVAILSKYVGRQYLDNTQNESRKLNPYFTNDIRLSYNFDMPKFAKNVGIAVLLNNIFNTLYESNGYTFGYIYENQTIRQNYYYPQAGFNFLMQLSLRF</sequence>
<dbReference type="Gene3D" id="2.40.170.20">
    <property type="entry name" value="TonB-dependent receptor, beta-barrel domain"/>
    <property type="match status" value="1"/>
</dbReference>
<keyword evidence="6" id="KW-0732">Signal</keyword>
<evidence type="ECO:0000256" key="13">
    <source>
        <dbReference type="RuleBase" id="RU003357"/>
    </source>
</evidence>
<name>A0A1I2AWX9_9BACT</name>
<dbReference type="EMBL" id="FONY01000002">
    <property type="protein sequence ID" value="SFE48471.1"/>
    <property type="molecule type" value="Genomic_DNA"/>
</dbReference>
<dbReference type="SUPFAM" id="SSF56935">
    <property type="entry name" value="Porins"/>
    <property type="match status" value="1"/>
</dbReference>
<keyword evidence="11 12" id="KW-0998">Cell outer membrane</keyword>
<dbReference type="Proteomes" id="UP000199513">
    <property type="component" value="Unassembled WGS sequence"/>
</dbReference>
<dbReference type="Pfam" id="PF00593">
    <property type="entry name" value="TonB_dep_Rec_b-barrel"/>
    <property type="match status" value="1"/>
</dbReference>
<reference evidence="17 18" key="1">
    <citation type="submission" date="2016-10" db="EMBL/GenBank/DDBJ databases">
        <authorList>
            <person name="de Groot N.N."/>
        </authorList>
    </citation>
    <scope>NUCLEOTIDE SEQUENCE [LARGE SCALE GENOMIC DNA]</scope>
    <source>
        <strain>GEY</strain>
        <strain evidence="18">DSM 9560</strain>
    </source>
</reference>
<evidence type="ECO:0000256" key="4">
    <source>
        <dbReference type="ARBA" id="ARBA00022496"/>
    </source>
</evidence>
<dbReference type="PANTHER" id="PTHR32552">
    <property type="entry name" value="FERRICHROME IRON RECEPTOR-RELATED"/>
    <property type="match status" value="1"/>
</dbReference>
<evidence type="ECO:0000259" key="15">
    <source>
        <dbReference type="Pfam" id="PF00593"/>
    </source>
</evidence>
<evidence type="ECO:0000259" key="16">
    <source>
        <dbReference type="Pfam" id="PF07715"/>
    </source>
</evidence>
<evidence type="ECO:0000256" key="11">
    <source>
        <dbReference type="ARBA" id="ARBA00023237"/>
    </source>
</evidence>
<comment type="similarity">
    <text evidence="12 13">Belongs to the TonB-dependent receptor family.</text>
</comment>
<dbReference type="GO" id="GO:0015344">
    <property type="term" value="F:siderophore uptake transmembrane transporter activity"/>
    <property type="evidence" value="ECO:0007669"/>
    <property type="project" value="TreeGrafter"/>
</dbReference>
<dbReference type="STRING" id="1003.SAMN04488541_100245"/>
<protein>
    <submittedName>
        <fullName evidence="17">Iron complex outermembrane recepter protein</fullName>
    </submittedName>
</protein>
<keyword evidence="4" id="KW-0410">Iron transport</keyword>
<evidence type="ECO:0000256" key="5">
    <source>
        <dbReference type="ARBA" id="ARBA00022692"/>
    </source>
</evidence>
<keyword evidence="5 12" id="KW-0812">Transmembrane</keyword>
<dbReference type="InterPro" id="IPR012910">
    <property type="entry name" value="Plug_dom"/>
</dbReference>
<evidence type="ECO:0000256" key="14">
    <source>
        <dbReference type="SAM" id="Phobius"/>
    </source>
</evidence>
<proteinExistence type="inferred from homology"/>
<dbReference type="Gene3D" id="2.170.130.10">
    <property type="entry name" value="TonB-dependent receptor, plug domain"/>
    <property type="match status" value="1"/>
</dbReference>
<evidence type="ECO:0000256" key="8">
    <source>
        <dbReference type="ARBA" id="ARBA00023065"/>
    </source>
</evidence>
<evidence type="ECO:0000256" key="10">
    <source>
        <dbReference type="ARBA" id="ARBA00023136"/>
    </source>
</evidence>